<keyword evidence="5" id="KW-0547">Nucleotide-binding</keyword>
<dbReference type="InterPro" id="IPR005218">
    <property type="entry name" value="Diacylglycerol/lipid_kinase"/>
</dbReference>
<comment type="caution">
    <text evidence="13">The sequence shown here is derived from an EMBL/GenBank/DDBJ whole genome shotgun (WGS) entry which is preliminary data.</text>
</comment>
<dbReference type="Gene3D" id="2.60.200.40">
    <property type="match status" value="1"/>
</dbReference>
<feature type="domain" description="DAGKc" evidence="12">
    <location>
        <begin position="45"/>
        <end position="128"/>
    </location>
</feature>
<evidence type="ECO:0000256" key="3">
    <source>
        <dbReference type="ARBA" id="ARBA00022679"/>
    </source>
</evidence>
<keyword evidence="2" id="KW-0444">Lipid biosynthesis</keyword>
<evidence type="ECO:0000256" key="5">
    <source>
        <dbReference type="ARBA" id="ARBA00022741"/>
    </source>
</evidence>
<reference evidence="13 14" key="1">
    <citation type="submission" date="2018-02" db="EMBL/GenBank/DDBJ databases">
        <title>Comparative genomes isolates from brazilian mangrove.</title>
        <authorList>
            <person name="Araujo J.E."/>
            <person name="Taketani R.G."/>
            <person name="Silva M.C.P."/>
            <person name="Loureco M.V."/>
            <person name="Andreote F.D."/>
        </authorList>
    </citation>
    <scope>NUCLEOTIDE SEQUENCE [LARGE SCALE GENOMIC DNA]</scope>
    <source>
        <strain evidence="13 14">NAP PRIS-MGV</strain>
    </source>
</reference>
<keyword evidence="10" id="KW-0594">Phospholipid biosynthesis</keyword>
<dbReference type="InterPro" id="IPR050187">
    <property type="entry name" value="Lipid_Phosphate_FormReg"/>
</dbReference>
<evidence type="ECO:0000256" key="4">
    <source>
        <dbReference type="ARBA" id="ARBA00022723"/>
    </source>
</evidence>
<evidence type="ECO:0000256" key="10">
    <source>
        <dbReference type="ARBA" id="ARBA00023209"/>
    </source>
</evidence>
<evidence type="ECO:0000256" key="7">
    <source>
        <dbReference type="ARBA" id="ARBA00022840"/>
    </source>
</evidence>
<protein>
    <recommendedName>
        <fullName evidence="12">DAGKc domain-containing protein</fullName>
    </recommendedName>
</protein>
<keyword evidence="9" id="KW-0443">Lipid metabolism</keyword>
<gene>
    <name evidence="13" type="ORF">C5Y98_17670</name>
</gene>
<dbReference type="Gene3D" id="3.40.50.10330">
    <property type="entry name" value="Probable inorganic polyphosphate/atp-NAD kinase, domain 1"/>
    <property type="match status" value="1"/>
</dbReference>
<comment type="cofactor">
    <cofactor evidence="1">
        <name>Mg(2+)</name>
        <dbReference type="ChEBI" id="CHEBI:18420"/>
    </cofactor>
</comment>
<keyword evidence="11" id="KW-1208">Phospholipid metabolism</keyword>
<dbReference type="GO" id="GO:0046872">
    <property type="term" value="F:metal ion binding"/>
    <property type="evidence" value="ECO:0007669"/>
    <property type="project" value="UniProtKB-KW"/>
</dbReference>
<keyword evidence="3" id="KW-0808">Transferase</keyword>
<dbReference type="Pfam" id="PF19279">
    <property type="entry name" value="YegS_C"/>
    <property type="match status" value="1"/>
</dbReference>
<evidence type="ECO:0000313" key="14">
    <source>
        <dbReference type="Proteomes" id="UP000239388"/>
    </source>
</evidence>
<dbReference type="SUPFAM" id="SSF111331">
    <property type="entry name" value="NAD kinase/diacylglycerol kinase-like"/>
    <property type="match status" value="1"/>
</dbReference>
<dbReference type="AlphaFoldDB" id="A0A2S8FLC2"/>
<dbReference type="NCBIfam" id="TIGR00147">
    <property type="entry name" value="YegS/Rv2252/BmrU family lipid kinase"/>
    <property type="match status" value="1"/>
</dbReference>
<dbReference type="InterPro" id="IPR045540">
    <property type="entry name" value="YegS/DAGK_C"/>
</dbReference>
<dbReference type="GO" id="GO:0004143">
    <property type="term" value="F:ATP-dependent diacylglycerol kinase activity"/>
    <property type="evidence" value="ECO:0007669"/>
    <property type="project" value="TreeGrafter"/>
</dbReference>
<keyword evidence="4" id="KW-0479">Metal-binding</keyword>
<keyword evidence="6" id="KW-0418">Kinase</keyword>
<name>A0A2S8FLC2_9BACT</name>
<keyword evidence="8" id="KW-0460">Magnesium</keyword>
<evidence type="ECO:0000256" key="1">
    <source>
        <dbReference type="ARBA" id="ARBA00001946"/>
    </source>
</evidence>
<dbReference type="InterPro" id="IPR001206">
    <property type="entry name" value="Diacylglycerol_kinase_cat_dom"/>
</dbReference>
<accession>A0A2S8FLC2</accession>
<evidence type="ECO:0000313" key="13">
    <source>
        <dbReference type="EMBL" id="PQO32966.1"/>
    </source>
</evidence>
<dbReference type="Pfam" id="PF00781">
    <property type="entry name" value="DAGK_cat"/>
    <property type="match status" value="1"/>
</dbReference>
<dbReference type="EMBL" id="PUIB01000018">
    <property type="protein sequence ID" value="PQO32966.1"/>
    <property type="molecule type" value="Genomic_DNA"/>
</dbReference>
<evidence type="ECO:0000259" key="12">
    <source>
        <dbReference type="PROSITE" id="PS50146"/>
    </source>
</evidence>
<dbReference type="Proteomes" id="UP000239388">
    <property type="component" value="Unassembled WGS sequence"/>
</dbReference>
<evidence type="ECO:0000256" key="11">
    <source>
        <dbReference type="ARBA" id="ARBA00023264"/>
    </source>
</evidence>
<keyword evidence="7" id="KW-0067">ATP-binding</keyword>
<proteinExistence type="predicted"/>
<evidence type="ECO:0000256" key="8">
    <source>
        <dbReference type="ARBA" id="ARBA00022842"/>
    </source>
</evidence>
<dbReference type="PANTHER" id="PTHR12358:SF106">
    <property type="entry name" value="LIPID KINASE YEGS"/>
    <property type="match status" value="1"/>
</dbReference>
<dbReference type="GO" id="GO:0005886">
    <property type="term" value="C:plasma membrane"/>
    <property type="evidence" value="ECO:0007669"/>
    <property type="project" value="TreeGrafter"/>
</dbReference>
<dbReference type="PANTHER" id="PTHR12358">
    <property type="entry name" value="SPHINGOSINE KINASE"/>
    <property type="match status" value="1"/>
</dbReference>
<organism evidence="13 14">
    <name type="scientific">Blastopirellula marina</name>
    <dbReference type="NCBI Taxonomy" id="124"/>
    <lineage>
        <taxon>Bacteria</taxon>
        <taxon>Pseudomonadati</taxon>
        <taxon>Planctomycetota</taxon>
        <taxon>Planctomycetia</taxon>
        <taxon>Pirellulales</taxon>
        <taxon>Pirellulaceae</taxon>
        <taxon>Blastopirellula</taxon>
    </lineage>
</organism>
<evidence type="ECO:0000256" key="6">
    <source>
        <dbReference type="ARBA" id="ARBA00022777"/>
    </source>
</evidence>
<dbReference type="InterPro" id="IPR017438">
    <property type="entry name" value="ATP-NAD_kinase_N"/>
</dbReference>
<dbReference type="InterPro" id="IPR016064">
    <property type="entry name" value="NAD/diacylglycerol_kinase_sf"/>
</dbReference>
<dbReference type="GO" id="GO:0008654">
    <property type="term" value="P:phospholipid biosynthetic process"/>
    <property type="evidence" value="ECO:0007669"/>
    <property type="project" value="UniProtKB-KW"/>
</dbReference>
<dbReference type="GO" id="GO:0005524">
    <property type="term" value="F:ATP binding"/>
    <property type="evidence" value="ECO:0007669"/>
    <property type="project" value="UniProtKB-KW"/>
</dbReference>
<evidence type="ECO:0000256" key="2">
    <source>
        <dbReference type="ARBA" id="ARBA00022516"/>
    </source>
</evidence>
<sequence>MDSMKTFTLFNGRSGGAQAIGPQVKQLAERDGATWLRVDDLSDDELFARIEQEKPDRVILVGGDGTVSKSLGLLDSPSDLEFGIVPTGTGNDLARSLDIPLNDVAAAWQLASGGTARPMDLIETSRDQPKLLINAVTAGIGGVVAREIATESKQTYGALAYWLQALSVLSDPPVFQIRLRLDDNEVIEQEVYAFCVANGRCAGGGFVIAPAAKLDDHKIHVTILPALSMVEMLDAGINFVLTNEDAAKRIVTYEAHEVQFVSAPEIPCSLDGEQGVHDRLKFRIVPAARRVVGGPNAAFGEE</sequence>
<dbReference type="PROSITE" id="PS50146">
    <property type="entry name" value="DAGK"/>
    <property type="match status" value="1"/>
</dbReference>
<evidence type="ECO:0000256" key="9">
    <source>
        <dbReference type="ARBA" id="ARBA00023098"/>
    </source>
</evidence>